<feature type="region of interest" description="Disordered" evidence="1">
    <location>
        <begin position="39"/>
        <end position="63"/>
    </location>
</feature>
<sequence>MFSTRSPFASLLLVAVSFMMVEQGQALISVDTSVRTVGTPKLSGQGNAFQRPEKVNPDTKQPQETFDTDAYRQAMTELVYQRSIQRFS</sequence>
<dbReference type="AlphaFoldDB" id="A0AAD2FHK5"/>
<name>A0AAD2FHK5_9STRA</name>
<dbReference type="Proteomes" id="UP001295423">
    <property type="component" value="Unassembled WGS sequence"/>
</dbReference>
<feature type="signal peptide" evidence="2">
    <location>
        <begin position="1"/>
        <end position="26"/>
    </location>
</feature>
<accession>A0AAD2FHK5</accession>
<evidence type="ECO:0008006" key="5">
    <source>
        <dbReference type="Google" id="ProtNLM"/>
    </source>
</evidence>
<keyword evidence="4" id="KW-1185">Reference proteome</keyword>
<feature type="chain" id="PRO_5042214952" description="PS II complex 12 kDa extrinsic protein" evidence="2">
    <location>
        <begin position="27"/>
        <end position="88"/>
    </location>
</feature>
<protein>
    <recommendedName>
        <fullName evidence="5">PS II complex 12 kDa extrinsic protein</fullName>
    </recommendedName>
</protein>
<gene>
    <name evidence="3" type="ORF">CYCCA115_LOCUS7379</name>
</gene>
<evidence type="ECO:0000256" key="2">
    <source>
        <dbReference type="SAM" id="SignalP"/>
    </source>
</evidence>
<evidence type="ECO:0000313" key="3">
    <source>
        <dbReference type="EMBL" id="CAJ1941153.1"/>
    </source>
</evidence>
<dbReference type="EMBL" id="CAKOGP040001001">
    <property type="protein sequence ID" value="CAJ1941153.1"/>
    <property type="molecule type" value="Genomic_DNA"/>
</dbReference>
<keyword evidence="2" id="KW-0732">Signal</keyword>
<evidence type="ECO:0000313" key="4">
    <source>
        <dbReference type="Proteomes" id="UP001295423"/>
    </source>
</evidence>
<organism evidence="3 4">
    <name type="scientific">Cylindrotheca closterium</name>
    <dbReference type="NCBI Taxonomy" id="2856"/>
    <lineage>
        <taxon>Eukaryota</taxon>
        <taxon>Sar</taxon>
        <taxon>Stramenopiles</taxon>
        <taxon>Ochrophyta</taxon>
        <taxon>Bacillariophyta</taxon>
        <taxon>Bacillariophyceae</taxon>
        <taxon>Bacillariophycidae</taxon>
        <taxon>Bacillariales</taxon>
        <taxon>Bacillariaceae</taxon>
        <taxon>Cylindrotheca</taxon>
    </lineage>
</organism>
<feature type="compositionally biased region" description="Polar residues" evidence="1">
    <location>
        <begin position="39"/>
        <end position="48"/>
    </location>
</feature>
<reference evidence="3" key="1">
    <citation type="submission" date="2023-08" db="EMBL/GenBank/DDBJ databases">
        <authorList>
            <person name="Audoor S."/>
            <person name="Bilcke G."/>
        </authorList>
    </citation>
    <scope>NUCLEOTIDE SEQUENCE</scope>
</reference>
<evidence type="ECO:0000256" key="1">
    <source>
        <dbReference type="SAM" id="MobiDB-lite"/>
    </source>
</evidence>
<proteinExistence type="predicted"/>
<comment type="caution">
    <text evidence="3">The sequence shown here is derived from an EMBL/GenBank/DDBJ whole genome shotgun (WGS) entry which is preliminary data.</text>
</comment>